<accession>A0A6N8HVV3</accession>
<organism evidence="3 4">
    <name type="scientific">Caproicibacter fermentans</name>
    <dbReference type="NCBI Taxonomy" id="2576756"/>
    <lineage>
        <taxon>Bacteria</taxon>
        <taxon>Bacillati</taxon>
        <taxon>Bacillota</taxon>
        <taxon>Clostridia</taxon>
        <taxon>Eubacteriales</taxon>
        <taxon>Acutalibacteraceae</taxon>
        <taxon>Caproicibacter</taxon>
    </lineage>
</organism>
<evidence type="ECO:0000313" key="3">
    <source>
        <dbReference type="EMBL" id="MVB09934.1"/>
    </source>
</evidence>
<dbReference type="GO" id="GO:0005886">
    <property type="term" value="C:plasma membrane"/>
    <property type="evidence" value="ECO:0007669"/>
    <property type="project" value="TreeGrafter"/>
</dbReference>
<protein>
    <submittedName>
        <fullName evidence="3">Putative glycosyltransferase</fullName>
        <ecNumber evidence="3">2.4.-.-</ecNumber>
    </submittedName>
</protein>
<keyword evidence="1" id="KW-0812">Transmembrane</keyword>
<proteinExistence type="predicted"/>
<dbReference type="GO" id="GO:0016757">
    <property type="term" value="F:glycosyltransferase activity"/>
    <property type="evidence" value="ECO:0007669"/>
    <property type="project" value="UniProtKB-KW"/>
</dbReference>
<name>A0A6N8HVV3_9FIRM</name>
<feature type="domain" description="Glycosyltransferase 2-like" evidence="2">
    <location>
        <begin position="10"/>
        <end position="100"/>
    </location>
</feature>
<evidence type="ECO:0000256" key="1">
    <source>
        <dbReference type="SAM" id="Phobius"/>
    </source>
</evidence>
<dbReference type="Gene3D" id="3.90.550.10">
    <property type="entry name" value="Spore Coat Polysaccharide Biosynthesis Protein SpsA, Chain A"/>
    <property type="match status" value="1"/>
</dbReference>
<dbReference type="PANTHER" id="PTHR48090">
    <property type="entry name" value="UNDECAPRENYL-PHOSPHATE 4-DEOXY-4-FORMAMIDO-L-ARABINOSE TRANSFERASE-RELATED"/>
    <property type="match status" value="1"/>
</dbReference>
<dbReference type="PANTHER" id="PTHR48090:SF8">
    <property type="entry name" value="GLYCOSYLTRANSFERASE CSBB-RELATED"/>
    <property type="match status" value="1"/>
</dbReference>
<keyword evidence="1" id="KW-0472">Membrane</keyword>
<keyword evidence="3" id="KW-0808">Transferase</keyword>
<dbReference type="EMBL" id="VWXL01000014">
    <property type="protein sequence ID" value="MVB09934.1"/>
    <property type="molecule type" value="Genomic_DNA"/>
</dbReference>
<reference evidence="3 4" key="1">
    <citation type="submission" date="2019-09" db="EMBL/GenBank/DDBJ databases">
        <title>Genome sequence of Clostridium sp. EA1.</title>
        <authorList>
            <person name="Poehlein A."/>
            <person name="Bengelsdorf F.R."/>
            <person name="Daniel R."/>
        </authorList>
    </citation>
    <scope>NUCLEOTIDE SEQUENCE [LARGE SCALE GENOMIC DNA]</scope>
    <source>
        <strain evidence="3 4">EA1</strain>
    </source>
</reference>
<evidence type="ECO:0000313" key="4">
    <source>
        <dbReference type="Proteomes" id="UP000469440"/>
    </source>
</evidence>
<feature type="transmembrane region" description="Helical" evidence="1">
    <location>
        <begin position="265"/>
        <end position="290"/>
    </location>
</feature>
<dbReference type="AlphaFoldDB" id="A0A6N8HVV3"/>
<sequence length="312" mass="35734">MAARENNFVSVVIYIYNDADIIQGELEGIHELLSEKFVKYELICVNDDSTDESLKQIRDFAAKVNDCPVSLINMGYYHGMEAAMKAGVDLSIGDFVFEFDRIPVDFDLSLMTDIFEKALSGYDIVNARPRNMRGRKSMLFYRIFNLFSISGQKLGTEYFRLLSRRTINRVDAIGQTVFYRKAVYSSCGLKMANIFYENRMLPSRKSNSKQRKNRRNMAMDSLVLFTDLAYKISFVFCILMALFMLGTGAYTVAVYFGQKRPVEGWAPLMGMISAGFFGVFGIQTIIIKYLELILSLVFKKQKYLISSIEKLK</sequence>
<dbReference type="Proteomes" id="UP000469440">
    <property type="component" value="Unassembled WGS sequence"/>
</dbReference>
<feature type="transmembrane region" description="Helical" evidence="1">
    <location>
        <begin position="222"/>
        <end position="245"/>
    </location>
</feature>
<dbReference type="Pfam" id="PF00535">
    <property type="entry name" value="Glycos_transf_2"/>
    <property type="match status" value="1"/>
</dbReference>
<keyword evidence="3" id="KW-0328">Glycosyltransferase</keyword>
<dbReference type="InterPro" id="IPR050256">
    <property type="entry name" value="Glycosyltransferase_2"/>
</dbReference>
<dbReference type="SUPFAM" id="SSF53448">
    <property type="entry name" value="Nucleotide-diphospho-sugar transferases"/>
    <property type="match status" value="1"/>
</dbReference>
<dbReference type="InterPro" id="IPR029044">
    <property type="entry name" value="Nucleotide-diphossugar_trans"/>
</dbReference>
<dbReference type="InterPro" id="IPR001173">
    <property type="entry name" value="Glyco_trans_2-like"/>
</dbReference>
<dbReference type="EC" id="2.4.-.-" evidence="3"/>
<evidence type="ECO:0000259" key="2">
    <source>
        <dbReference type="Pfam" id="PF00535"/>
    </source>
</evidence>
<comment type="caution">
    <text evidence="3">The sequence shown here is derived from an EMBL/GenBank/DDBJ whole genome shotgun (WGS) entry which is preliminary data.</text>
</comment>
<dbReference type="OrthoDB" id="9807778at2"/>
<dbReference type="RefSeq" id="WP_156989744.1">
    <property type="nucleotide sequence ID" value="NZ_VWXL01000014.1"/>
</dbReference>
<gene>
    <name evidence="3" type="ORF">CAFE_06040</name>
</gene>
<keyword evidence="4" id="KW-1185">Reference proteome</keyword>
<keyword evidence="1" id="KW-1133">Transmembrane helix</keyword>